<comment type="similarity">
    <text evidence="3">Belongs to the FliH family.</text>
</comment>
<dbReference type="GO" id="GO:0009288">
    <property type="term" value="C:bacterial-type flagellum"/>
    <property type="evidence" value="ECO:0007669"/>
    <property type="project" value="InterPro"/>
</dbReference>
<dbReference type="EMBL" id="MSCW01000001">
    <property type="protein sequence ID" value="ONF45130.1"/>
    <property type="molecule type" value="Genomic_DNA"/>
</dbReference>
<comment type="subcellular location">
    <subcellularLocation>
        <location evidence="2">Cytoplasm</location>
    </subcellularLocation>
</comment>
<dbReference type="GO" id="GO:0071973">
    <property type="term" value="P:bacterial-type flagellum-dependent cell motility"/>
    <property type="evidence" value="ECO:0007669"/>
    <property type="project" value="InterPro"/>
</dbReference>
<dbReference type="InterPro" id="IPR018035">
    <property type="entry name" value="Flagellar_FliH/T3SS_HrpE"/>
</dbReference>
<evidence type="ECO:0000256" key="3">
    <source>
        <dbReference type="ARBA" id="ARBA00006602"/>
    </source>
</evidence>
<comment type="caution">
    <text evidence="12">The sequence shown here is derived from an EMBL/GenBank/DDBJ whole genome shotgun (WGS) entry which is preliminary data.</text>
</comment>
<dbReference type="InterPro" id="IPR000563">
    <property type="entry name" value="Flag_FliH"/>
</dbReference>
<dbReference type="Pfam" id="PF02108">
    <property type="entry name" value="FliH"/>
    <property type="match status" value="1"/>
</dbReference>
<feature type="compositionally biased region" description="Basic and acidic residues" evidence="10">
    <location>
        <begin position="36"/>
        <end position="45"/>
    </location>
</feature>
<dbReference type="GO" id="GO:0044781">
    <property type="term" value="P:bacterial-type flagellum organization"/>
    <property type="evidence" value="ECO:0007669"/>
    <property type="project" value="UniProtKB-KW"/>
</dbReference>
<dbReference type="PANTHER" id="PTHR34982:SF1">
    <property type="entry name" value="FLAGELLAR ASSEMBLY PROTEIN FLIH"/>
    <property type="match status" value="1"/>
</dbReference>
<keyword evidence="12" id="KW-0969">Cilium</keyword>
<evidence type="ECO:0000256" key="10">
    <source>
        <dbReference type="SAM" id="MobiDB-lite"/>
    </source>
</evidence>
<dbReference type="RefSeq" id="WP_076722625.1">
    <property type="nucleotide sequence ID" value="NZ_MSCW01000001.1"/>
</dbReference>
<keyword evidence="7" id="KW-1005">Bacterial flagellum biogenesis</keyword>
<evidence type="ECO:0000256" key="8">
    <source>
        <dbReference type="ARBA" id="ARBA00022927"/>
    </source>
</evidence>
<proteinExistence type="inferred from homology"/>
<protein>
    <recommendedName>
        <fullName evidence="4">Flagellar assembly protein FliH</fullName>
    </recommendedName>
</protein>
<sequence>MSDSDAFKTPQRIPKEQLTAYERWELPLLDEQGNEVPREEERDLKPLTAADLEAIRQAAHEDGYREGRDAGYQAGLAEGRAQGHEAGHRAGLAEGREQGQAQAYQETRAAVSEQLARLEQWLAELVQPIRRHEEEVTEALVNLTTALARAVVYRELSMDSSQIRQVVRRALEALPSTADNVRIHVHPDDLEPVREVAERLDAAASVLEDETLTPGGCRVETRHSLVDFTVEKRFQRAVQSMLEDSFDAGDTAPPDDASGSGADDLPTG</sequence>
<dbReference type="STRING" id="135739.BTO32_01250"/>
<keyword evidence="9" id="KW-1006">Bacterial flagellum protein export</keyword>
<evidence type="ECO:0000256" key="1">
    <source>
        <dbReference type="ARBA" id="ARBA00003041"/>
    </source>
</evidence>
<keyword evidence="13" id="KW-1185">Reference proteome</keyword>
<keyword evidence="8" id="KW-0653">Protein transport</keyword>
<reference evidence="12 13" key="1">
    <citation type="submission" date="2016-12" db="EMBL/GenBank/DDBJ databases">
        <title>Marinobacter lutaoensis whole genome sequencing.</title>
        <authorList>
            <person name="Verma A."/>
            <person name="Krishnamurthi S."/>
        </authorList>
    </citation>
    <scope>NUCLEOTIDE SEQUENCE [LARGE SCALE GENOMIC DNA]</scope>
    <source>
        <strain evidence="12 13">T5054</strain>
    </source>
</reference>
<dbReference type="Proteomes" id="UP000189339">
    <property type="component" value="Unassembled WGS sequence"/>
</dbReference>
<dbReference type="GO" id="GO:0003774">
    <property type="term" value="F:cytoskeletal motor activity"/>
    <property type="evidence" value="ECO:0007669"/>
    <property type="project" value="InterPro"/>
</dbReference>
<dbReference type="AlphaFoldDB" id="A0A1V2DXI7"/>
<keyword evidence="12" id="KW-0966">Cell projection</keyword>
<evidence type="ECO:0000256" key="2">
    <source>
        <dbReference type="ARBA" id="ARBA00004496"/>
    </source>
</evidence>
<dbReference type="GO" id="GO:0015031">
    <property type="term" value="P:protein transport"/>
    <property type="evidence" value="ECO:0007669"/>
    <property type="project" value="UniProtKB-KW"/>
</dbReference>
<feature type="region of interest" description="Disordered" evidence="10">
    <location>
        <begin position="24"/>
        <end position="49"/>
    </location>
</feature>
<dbReference type="SUPFAM" id="SSF160527">
    <property type="entry name" value="V-type ATPase subunit E-like"/>
    <property type="match status" value="1"/>
</dbReference>
<evidence type="ECO:0000313" key="13">
    <source>
        <dbReference type="Proteomes" id="UP000189339"/>
    </source>
</evidence>
<accession>A0A1V2DXI7</accession>
<evidence type="ECO:0000256" key="7">
    <source>
        <dbReference type="ARBA" id="ARBA00022795"/>
    </source>
</evidence>
<dbReference type="OrthoDB" id="8480773at2"/>
<keyword evidence="5" id="KW-0813">Transport</keyword>
<keyword evidence="12" id="KW-0282">Flagellum</keyword>
<gene>
    <name evidence="12" type="ORF">BTO32_01250</name>
</gene>
<keyword evidence="6" id="KW-0963">Cytoplasm</keyword>
<comment type="function">
    <text evidence="1">Needed for flagellar regrowth and assembly.</text>
</comment>
<dbReference type="PRINTS" id="PR01003">
    <property type="entry name" value="FLGFLIH"/>
</dbReference>
<organism evidence="12 13">
    <name type="scientific">Marinobacter lutaoensis</name>
    <dbReference type="NCBI Taxonomy" id="135739"/>
    <lineage>
        <taxon>Bacteria</taxon>
        <taxon>Pseudomonadati</taxon>
        <taxon>Pseudomonadota</taxon>
        <taxon>Gammaproteobacteria</taxon>
        <taxon>Pseudomonadales</taxon>
        <taxon>Marinobacteraceae</taxon>
        <taxon>Marinobacter</taxon>
    </lineage>
</organism>
<dbReference type="GO" id="GO:0005829">
    <property type="term" value="C:cytosol"/>
    <property type="evidence" value="ECO:0007669"/>
    <property type="project" value="TreeGrafter"/>
</dbReference>
<evidence type="ECO:0000256" key="6">
    <source>
        <dbReference type="ARBA" id="ARBA00022490"/>
    </source>
</evidence>
<evidence type="ECO:0000256" key="9">
    <source>
        <dbReference type="ARBA" id="ARBA00023225"/>
    </source>
</evidence>
<feature type="domain" description="Flagellar assembly protein FliH/Type III secretion system HrpE" evidence="11">
    <location>
        <begin position="113"/>
        <end position="236"/>
    </location>
</feature>
<evidence type="ECO:0000313" key="12">
    <source>
        <dbReference type="EMBL" id="ONF45130.1"/>
    </source>
</evidence>
<dbReference type="InterPro" id="IPR051472">
    <property type="entry name" value="T3SS_Stator/FliH"/>
</dbReference>
<evidence type="ECO:0000256" key="4">
    <source>
        <dbReference type="ARBA" id="ARBA00016507"/>
    </source>
</evidence>
<dbReference type="PANTHER" id="PTHR34982">
    <property type="entry name" value="YOP PROTEINS TRANSLOCATION PROTEIN L"/>
    <property type="match status" value="1"/>
</dbReference>
<evidence type="ECO:0000256" key="5">
    <source>
        <dbReference type="ARBA" id="ARBA00022448"/>
    </source>
</evidence>
<evidence type="ECO:0000259" key="11">
    <source>
        <dbReference type="Pfam" id="PF02108"/>
    </source>
</evidence>
<name>A0A1V2DXI7_9GAMM</name>
<feature type="region of interest" description="Disordered" evidence="10">
    <location>
        <begin position="244"/>
        <end position="268"/>
    </location>
</feature>